<accession>A0AAD7L387</accession>
<sequence>MSSSNQTQRISPDLPWTVRLLLAAHVLITDACRRSNITINRRLLNLFDPKVSPSSKPHNGVSSFDINIDPLRHLWFRLFIPMVTSDVSSIPIIIYYHGGGFASNSPNSIAINSLARRFSRRLKAIVVSVNYRLAPEHRYPTQYDDGFGALRFLDNVDNTNHFLPSNADLSQCFIAGDSAGGNLGHHVAVRASEYDFKRVKIVGFMAIQPFFGGEERTESEIRFSEGPVLSLKRTDWFWKAFLPEGSDRDHPASNVFGPKADLDISGLKFPATLMVVGGFDPLQDRQRSYYEELKRSGKEVKMVEYPNAIHAFYAFPMLTESSLVINDMNDFMEKQLAQRG</sequence>
<name>A0AAD7L387_QUISA</name>
<reference evidence="3" key="1">
    <citation type="journal article" date="2023" name="Science">
        <title>Elucidation of the pathway for biosynthesis of saponin adjuvants from the soapbark tree.</title>
        <authorList>
            <person name="Reed J."/>
            <person name="Orme A."/>
            <person name="El-Demerdash A."/>
            <person name="Owen C."/>
            <person name="Martin L.B.B."/>
            <person name="Misra R.C."/>
            <person name="Kikuchi S."/>
            <person name="Rejzek M."/>
            <person name="Martin A.C."/>
            <person name="Harkess A."/>
            <person name="Leebens-Mack J."/>
            <person name="Louveau T."/>
            <person name="Stephenson M.J."/>
            <person name="Osbourn A."/>
        </authorList>
    </citation>
    <scope>NUCLEOTIDE SEQUENCE</scope>
    <source>
        <strain evidence="3">S10</strain>
    </source>
</reference>
<keyword evidence="3" id="KW-0378">Hydrolase</keyword>
<comment type="caution">
    <text evidence="3">The sequence shown here is derived from an EMBL/GenBank/DDBJ whole genome shotgun (WGS) entry which is preliminary data.</text>
</comment>
<keyword evidence="4" id="KW-1185">Reference proteome</keyword>
<dbReference type="InterPro" id="IPR050466">
    <property type="entry name" value="Carboxylest/Gibb_receptor"/>
</dbReference>
<dbReference type="AlphaFoldDB" id="A0AAD7L387"/>
<dbReference type="PANTHER" id="PTHR23024">
    <property type="entry name" value="ARYLACETAMIDE DEACETYLASE"/>
    <property type="match status" value="1"/>
</dbReference>
<evidence type="ECO:0000313" key="4">
    <source>
        <dbReference type="Proteomes" id="UP001163823"/>
    </source>
</evidence>
<dbReference type="InterPro" id="IPR029058">
    <property type="entry name" value="AB_hydrolase_fold"/>
</dbReference>
<dbReference type="InterPro" id="IPR013094">
    <property type="entry name" value="AB_hydrolase_3"/>
</dbReference>
<protein>
    <submittedName>
        <fullName evidence="3">Alpha/beta hydrolase-3</fullName>
    </submittedName>
</protein>
<dbReference type="PANTHER" id="PTHR23024:SF24">
    <property type="entry name" value="ALPHA_BETA HYDROLASE FOLD-3 DOMAIN-CONTAINING PROTEIN"/>
    <property type="match status" value="1"/>
</dbReference>
<dbReference type="KEGG" id="qsa:O6P43_030036"/>
<feature type="domain" description="Alpha/beta hydrolase fold-3" evidence="2">
    <location>
        <begin position="93"/>
        <end position="313"/>
    </location>
</feature>
<evidence type="ECO:0000259" key="2">
    <source>
        <dbReference type="Pfam" id="PF07859"/>
    </source>
</evidence>
<dbReference type="Proteomes" id="UP001163823">
    <property type="component" value="Chromosome 12"/>
</dbReference>
<dbReference type="SUPFAM" id="SSF53474">
    <property type="entry name" value="alpha/beta-Hydrolases"/>
    <property type="match status" value="1"/>
</dbReference>
<organism evidence="3 4">
    <name type="scientific">Quillaja saponaria</name>
    <name type="common">Soap bark tree</name>
    <dbReference type="NCBI Taxonomy" id="32244"/>
    <lineage>
        <taxon>Eukaryota</taxon>
        <taxon>Viridiplantae</taxon>
        <taxon>Streptophyta</taxon>
        <taxon>Embryophyta</taxon>
        <taxon>Tracheophyta</taxon>
        <taxon>Spermatophyta</taxon>
        <taxon>Magnoliopsida</taxon>
        <taxon>eudicotyledons</taxon>
        <taxon>Gunneridae</taxon>
        <taxon>Pentapetalae</taxon>
        <taxon>rosids</taxon>
        <taxon>fabids</taxon>
        <taxon>Fabales</taxon>
        <taxon>Quillajaceae</taxon>
        <taxon>Quillaja</taxon>
    </lineage>
</organism>
<dbReference type="EMBL" id="JARAOO010000012">
    <property type="protein sequence ID" value="KAJ7949735.1"/>
    <property type="molecule type" value="Genomic_DNA"/>
</dbReference>
<comment type="similarity">
    <text evidence="1">Belongs to the 'GDXG' lipolytic enzyme family.</text>
</comment>
<dbReference type="GO" id="GO:0009860">
    <property type="term" value="P:pollen tube growth"/>
    <property type="evidence" value="ECO:0007669"/>
    <property type="project" value="TreeGrafter"/>
</dbReference>
<evidence type="ECO:0000313" key="3">
    <source>
        <dbReference type="EMBL" id="KAJ7949735.1"/>
    </source>
</evidence>
<dbReference type="Gene3D" id="3.40.50.1820">
    <property type="entry name" value="alpha/beta hydrolase"/>
    <property type="match status" value="1"/>
</dbReference>
<gene>
    <name evidence="3" type="ORF">O6P43_030036</name>
</gene>
<dbReference type="Pfam" id="PF07859">
    <property type="entry name" value="Abhydrolase_3"/>
    <property type="match status" value="1"/>
</dbReference>
<evidence type="ECO:0000256" key="1">
    <source>
        <dbReference type="ARBA" id="ARBA00010515"/>
    </source>
</evidence>
<dbReference type="GO" id="GO:0052689">
    <property type="term" value="F:carboxylic ester hydrolase activity"/>
    <property type="evidence" value="ECO:0007669"/>
    <property type="project" value="TreeGrafter"/>
</dbReference>
<proteinExistence type="inferred from homology"/>